<evidence type="ECO:0000313" key="1">
    <source>
        <dbReference type="EMBL" id="MBC8433427.1"/>
    </source>
</evidence>
<dbReference type="AlphaFoldDB" id="A0A8J6P4Q9"/>
<proteinExistence type="predicted"/>
<dbReference type="Proteomes" id="UP000605201">
    <property type="component" value="Unassembled WGS sequence"/>
</dbReference>
<sequence length="75" mass="8609">MNKNPNPIRKNGNRNIFCPHYGDCLDHAAKLHWESWACFDCFHKQMKAAGVEGPFLSGDTMPYYTISSEIYRQVG</sequence>
<dbReference type="EMBL" id="JACNIG010000299">
    <property type="protein sequence ID" value="MBC8433427.1"/>
    <property type="molecule type" value="Genomic_DNA"/>
</dbReference>
<comment type="caution">
    <text evidence="1">The sequence shown here is derived from an EMBL/GenBank/DDBJ whole genome shotgun (WGS) entry which is preliminary data.</text>
</comment>
<accession>A0A8J6P4Q9</accession>
<reference evidence="1 2" key="1">
    <citation type="submission" date="2020-08" db="EMBL/GenBank/DDBJ databases">
        <title>Bridging the membrane lipid divide: bacteria of the FCB group superphylum have the potential to synthesize archaeal ether lipids.</title>
        <authorList>
            <person name="Villanueva L."/>
            <person name="Von Meijenfeldt F.A.B."/>
            <person name="Westbye A.B."/>
            <person name="Yadav S."/>
            <person name="Hopmans E.C."/>
            <person name="Dutilh B.E."/>
            <person name="Sinninghe Damste J.S."/>
        </authorList>
    </citation>
    <scope>NUCLEOTIDE SEQUENCE [LARGE SCALE GENOMIC DNA]</scope>
    <source>
        <strain evidence="1">NIOZ-UU17</strain>
    </source>
</reference>
<evidence type="ECO:0000313" key="2">
    <source>
        <dbReference type="Proteomes" id="UP000605201"/>
    </source>
</evidence>
<gene>
    <name evidence="1" type="ORF">H8D96_16075</name>
</gene>
<name>A0A8J6P4Q9_9BACT</name>
<organism evidence="1 2">
    <name type="scientific">Candidatus Desulfatibia vada</name>
    <dbReference type="NCBI Taxonomy" id="2841696"/>
    <lineage>
        <taxon>Bacteria</taxon>
        <taxon>Pseudomonadati</taxon>
        <taxon>Thermodesulfobacteriota</taxon>
        <taxon>Desulfobacteria</taxon>
        <taxon>Desulfobacterales</taxon>
        <taxon>Desulfobacterales incertae sedis</taxon>
        <taxon>Candidatus Desulfatibia</taxon>
    </lineage>
</organism>
<protein>
    <submittedName>
        <fullName evidence="1">Uncharacterized protein</fullName>
    </submittedName>
</protein>